<organism evidence="2 3">
    <name type="scientific">Tegillarca granosa</name>
    <name type="common">Malaysian cockle</name>
    <name type="synonym">Anadara granosa</name>
    <dbReference type="NCBI Taxonomy" id="220873"/>
    <lineage>
        <taxon>Eukaryota</taxon>
        <taxon>Metazoa</taxon>
        <taxon>Spiralia</taxon>
        <taxon>Lophotrochozoa</taxon>
        <taxon>Mollusca</taxon>
        <taxon>Bivalvia</taxon>
        <taxon>Autobranchia</taxon>
        <taxon>Pteriomorphia</taxon>
        <taxon>Arcoida</taxon>
        <taxon>Arcoidea</taxon>
        <taxon>Arcidae</taxon>
        <taxon>Tegillarca</taxon>
    </lineage>
</organism>
<proteinExistence type="predicted"/>
<keyword evidence="3" id="KW-1185">Reference proteome</keyword>
<comment type="caution">
    <text evidence="2">The sequence shown here is derived from an EMBL/GenBank/DDBJ whole genome shotgun (WGS) entry which is preliminary data.</text>
</comment>
<feature type="region of interest" description="Disordered" evidence="1">
    <location>
        <begin position="1"/>
        <end position="83"/>
    </location>
</feature>
<accession>A0ABQ9FBL1</accession>
<dbReference type="Proteomes" id="UP001217089">
    <property type="component" value="Unassembled WGS sequence"/>
</dbReference>
<evidence type="ECO:0000256" key="1">
    <source>
        <dbReference type="SAM" id="MobiDB-lite"/>
    </source>
</evidence>
<reference evidence="2 3" key="1">
    <citation type="submission" date="2022-12" db="EMBL/GenBank/DDBJ databases">
        <title>Chromosome-level genome of Tegillarca granosa.</title>
        <authorList>
            <person name="Kim J."/>
        </authorList>
    </citation>
    <scope>NUCLEOTIDE SEQUENCE [LARGE SCALE GENOMIC DNA]</scope>
    <source>
        <strain evidence="2">Teg-2019</strain>
        <tissue evidence="2">Adductor muscle</tissue>
    </source>
</reference>
<feature type="compositionally biased region" description="Basic and acidic residues" evidence="1">
    <location>
        <begin position="10"/>
        <end position="48"/>
    </location>
</feature>
<sequence length="201" mass="23580">MSQKSQTSPTEEKEESKEKHTDEASEKETRAKSTLEVPKPDDEDKETDKNEDEEKKDDEKQKDDKYEKVTGIADSVKDDEEPEELQVLEEVPVIIYRPEVEYKPPPKPKNLGLPFKVKWLNDCYQQTSKKKIARELVFKIEKHFQKPKRREAILQTLGQLFVQKYLPDVTLLPQVLIILCDLKYAFLIIKYTKVTNITKKK</sequence>
<evidence type="ECO:0000313" key="3">
    <source>
        <dbReference type="Proteomes" id="UP001217089"/>
    </source>
</evidence>
<protein>
    <submittedName>
        <fullName evidence="2">Uncharacterized protein</fullName>
    </submittedName>
</protein>
<gene>
    <name evidence="2" type="ORF">KUTeg_010421</name>
</gene>
<evidence type="ECO:0000313" key="2">
    <source>
        <dbReference type="EMBL" id="KAJ8313048.1"/>
    </source>
</evidence>
<dbReference type="EMBL" id="JARBDR010000440">
    <property type="protein sequence ID" value="KAJ8313048.1"/>
    <property type="molecule type" value="Genomic_DNA"/>
</dbReference>
<feature type="compositionally biased region" description="Basic and acidic residues" evidence="1">
    <location>
        <begin position="57"/>
        <end position="68"/>
    </location>
</feature>
<name>A0ABQ9FBL1_TEGGR</name>